<dbReference type="Pfam" id="PF03190">
    <property type="entry name" value="Thioredox_DsbH"/>
    <property type="match status" value="1"/>
</dbReference>
<dbReference type="Gene3D" id="3.40.30.10">
    <property type="entry name" value="Glutaredoxin"/>
    <property type="match status" value="1"/>
</dbReference>
<protein>
    <recommendedName>
        <fullName evidence="2">Spermatogenesis-associated protein 20-like TRX domain-containing protein</fullName>
    </recommendedName>
</protein>
<dbReference type="InterPro" id="IPR024705">
    <property type="entry name" value="Ssp411"/>
</dbReference>
<keyword evidence="1" id="KW-0732">Signal</keyword>
<dbReference type="EMBL" id="KY400105">
    <property type="protein sequence ID" value="ART90542.1"/>
    <property type="molecule type" value="Genomic_DNA"/>
</dbReference>
<feature type="domain" description="Spermatogenesis-associated protein 20-like TRX" evidence="2">
    <location>
        <begin position="27"/>
        <end position="180"/>
    </location>
</feature>
<dbReference type="SUPFAM" id="SSF48208">
    <property type="entry name" value="Six-hairpin glycosidases"/>
    <property type="match status" value="1"/>
</dbReference>
<dbReference type="SUPFAM" id="SSF52833">
    <property type="entry name" value="Thioredoxin-like"/>
    <property type="match status" value="1"/>
</dbReference>
<name>A0A2P0QJA6_9PROT</name>
<dbReference type="GO" id="GO:0005975">
    <property type="term" value="P:carbohydrate metabolic process"/>
    <property type="evidence" value="ECO:0007669"/>
    <property type="project" value="InterPro"/>
</dbReference>
<dbReference type="InterPro" id="IPR004879">
    <property type="entry name" value="Ssp411-like_TRX"/>
</dbReference>
<dbReference type="InterPro" id="IPR036249">
    <property type="entry name" value="Thioredoxin-like_sf"/>
</dbReference>
<dbReference type="PIRSF" id="PIRSF006402">
    <property type="entry name" value="UCP006402_thioredoxin"/>
    <property type="match status" value="1"/>
</dbReference>
<dbReference type="AlphaFoldDB" id="A0A2P0QJA6"/>
<evidence type="ECO:0000313" key="3">
    <source>
        <dbReference type="EMBL" id="ART90542.1"/>
    </source>
</evidence>
<evidence type="ECO:0000259" key="2">
    <source>
        <dbReference type="Pfam" id="PF03190"/>
    </source>
</evidence>
<sequence>MRYSLTAAIFLLLALICSGRVSAAGPLAGSASPYLRLHAADAIGWRPWGEEALAEAKRLERPIFLSIGYASCHWCHVLSRTTFADERVITLLNEHFISILVDREQRPDIDAHFMEVLGAMRSWRGAPANFLLTSDLDPLYATGYVAPEREHGQLGMIEILETLVDAWRDDRDALFATAVNNRNALSTLLAPPQPGQGKGGDPRVLAATEWLKAFDVEHGGFGRREKFPMANALSLLLRQGVWHRDDALVKAVLRSLDAMAAGGLRDQLGGAFHRYTVDRLWQVPHFEIMLADNALLAELYLAAYQVSGESRYAIVARAVLDDLLQRFSLADGGFASSLDSDSDGGEGRFYSWTEAEVRAVLGPDADSFLAAYLDPAHGLVENRAILRLRPGAGPLFEVESLLAKSRARLLEARALRPPPARDDKLLVSWNALTVSALAKAAQVLDDARYAEVAATTVDTLLGLVGDDGALVHSRLGGEAVFLDDYAFLVQALLDLYETRFERPHLEQARRLMHVLITRFQEAPELPFRFTPLDSRSPLPAQVLLREEGLPTGNAVALTALARLRLFAGDDAFTDNAEAILRELGAHLRRAAAASPALLAAFDFSPHEAREVVIVGSVGDPAMRRLLVEVRSRLLHGTVVALVDPNGPTQDMRWPLLASRPLLADRPTAYVCRNRLCDLPVDTPAELASQLDILTAP</sequence>
<evidence type="ECO:0000256" key="1">
    <source>
        <dbReference type="SAM" id="SignalP"/>
    </source>
</evidence>
<dbReference type="InterPro" id="IPR008928">
    <property type="entry name" value="6-hairpin_glycosidase_sf"/>
</dbReference>
<dbReference type="PANTHER" id="PTHR42899">
    <property type="entry name" value="SPERMATOGENESIS-ASSOCIATED PROTEIN 20"/>
    <property type="match status" value="1"/>
</dbReference>
<feature type="chain" id="PRO_5015137944" description="Spermatogenesis-associated protein 20-like TRX domain-containing protein" evidence="1">
    <location>
        <begin position="24"/>
        <end position="696"/>
    </location>
</feature>
<reference evidence="3" key="1">
    <citation type="submission" date="2016-12" db="EMBL/GenBank/DDBJ databases">
        <title>Arsenic respiratory pathways in the anoxic pelagic waters of the Pacific Ocean.</title>
        <authorList>
            <person name="Saunders J.K."/>
            <person name="Fuchsman C.A."/>
            <person name="McKay C."/>
            <person name="Rocap G."/>
        </authorList>
    </citation>
    <scope>NUCLEOTIDE SEQUENCE</scope>
</reference>
<feature type="signal peptide" evidence="1">
    <location>
        <begin position="1"/>
        <end position="23"/>
    </location>
</feature>
<organism evidence="3">
    <name type="scientific">uncultured Pseudomonadota bacterium</name>
    <dbReference type="NCBI Taxonomy" id="153809"/>
    <lineage>
        <taxon>Bacteria</taxon>
        <taxon>Pseudomonadati</taxon>
        <taxon>Pseudomonadota</taxon>
        <taxon>environmental samples</taxon>
    </lineage>
</organism>
<dbReference type="PANTHER" id="PTHR42899:SF1">
    <property type="entry name" value="SPERMATOGENESIS-ASSOCIATED PROTEIN 20"/>
    <property type="match status" value="1"/>
</dbReference>
<accession>A0A2P0QJA6</accession>
<proteinExistence type="predicted"/>